<dbReference type="OMA" id="TRMLCSK"/>
<feature type="compositionally biased region" description="Low complexity" evidence="1">
    <location>
        <begin position="400"/>
        <end position="417"/>
    </location>
</feature>
<evidence type="ECO:0000256" key="1">
    <source>
        <dbReference type="SAM" id="MobiDB-lite"/>
    </source>
</evidence>
<feature type="compositionally biased region" description="Polar residues" evidence="1">
    <location>
        <begin position="73"/>
        <end position="84"/>
    </location>
</feature>
<dbReference type="Gene3D" id="1.10.1000.11">
    <property type="entry name" value="Arf Nucleotide-binding Site Opener,domain 2"/>
    <property type="match status" value="1"/>
</dbReference>
<feature type="region of interest" description="Disordered" evidence="1">
    <location>
        <begin position="400"/>
        <end position="454"/>
    </location>
</feature>
<organism evidence="3 4">
    <name type="scientific">Diutina rugosa</name>
    <name type="common">Yeast</name>
    <name type="synonym">Candida rugosa</name>
    <dbReference type="NCBI Taxonomy" id="5481"/>
    <lineage>
        <taxon>Eukaryota</taxon>
        <taxon>Fungi</taxon>
        <taxon>Dikarya</taxon>
        <taxon>Ascomycota</taxon>
        <taxon>Saccharomycotina</taxon>
        <taxon>Pichiomycetes</taxon>
        <taxon>Debaryomycetaceae</taxon>
        <taxon>Diutina</taxon>
    </lineage>
</organism>
<dbReference type="VEuPathDB" id="FungiDB:DIURU_005108"/>
<proteinExistence type="predicted"/>
<dbReference type="GO" id="GO:0005085">
    <property type="term" value="F:guanyl-nucleotide exchange factor activity"/>
    <property type="evidence" value="ECO:0007669"/>
    <property type="project" value="InterPro"/>
</dbReference>
<feature type="compositionally biased region" description="Low complexity" evidence="1">
    <location>
        <begin position="56"/>
        <end position="70"/>
    </location>
</feature>
<feature type="compositionally biased region" description="Polar residues" evidence="1">
    <location>
        <begin position="339"/>
        <end position="351"/>
    </location>
</feature>
<feature type="compositionally biased region" description="Low complexity" evidence="1">
    <location>
        <begin position="376"/>
        <end position="387"/>
    </location>
</feature>
<sequence length="1008" mass="111584">MSDLNKIDSEGTLSDATTPHDVTPDKHHLTAKQDQPLPLTPQEKQQQSRHHPRQVSSSSHGSASGRAGAGVDQASTTSAGSTDSKATKKKSHDDPSDKEYREIAKKLFNEEFVSIQPEEYTQFLAANDEESSKIRNHYMDLFKWNANLLTSTRMLCSKLYLKGESQEIDRILSSFTKSYIKQHQTNVFCTRNFEKIYIIIYSLILLNTALHNSELNKKSKISQADYIKNTFTTFIQQNPKSSKNLSIKQRIIIERELSNYYESLLKDELHLKQQGATSTASAPPPRRDPAASAPPAPTTATTTITTSATDNDVNGTATTSVPTAVSVAPPTADHPEIQRQPSGSSIWSTDTADNRRASLVMKRMSSATSSVSQYTAGGSSLGAAGSRSSRVGFGRALASGAVASRTNSNSTTSGRVSQMSSMQNLRSRRLGDAGAPGSQLHKRSSRSSVVSRDSDLHDDSLSVLSFDTVNITRLHLDSGASGSDGGYQNLEDFNVNNYQDGYDLTLELQGSPYLKEGLLKLKVLNNDVGSDGDGIQAPMPSASTGSTRTGFFSSFFRQAQVPSPSVRGSTSSPLAINKFTENFVVVSKGELALYSFDPKVIKKHKKPAKKVDDDEVVGDGNWLNNAANVGTYNLCSTVASMEKPVLVTGSNKKMILWSLTFPKTSKKPAKKFIFEAGTREIALEFVNACNFWAAKITAIPTLEESVSSIEYGWTNLDGLIGNRDQFKKLKYISKWEPIPKGVYLSNYVVANDGSNVLSETNGTNNHAGMMRQFVRTYKYYNHLRKVYHEFIGLQNKFLNNFPQKLYGGTNYSRIISNYDQKIAEYKAELLKYKNYLIILGFGLQLRFDMEEADKEERKQAQKEGLDVELIEPNLDEEEPEEDDDLTKLVKAEIRKLFINMKDVSKYIPSFQASKSLTDLTSAHHRPLDDDYHSIPPVTAPTSYTLSQYRDNESPINQLMHQTSDGPYPAGTIIEEEEREEASEETTPTNSFETSKKLGIETAVHVVAM</sequence>
<evidence type="ECO:0000313" key="3">
    <source>
        <dbReference type="EMBL" id="KAA8897677.1"/>
    </source>
</evidence>
<dbReference type="PANTHER" id="PTHR10663">
    <property type="entry name" value="GUANYL-NUCLEOTIDE EXCHANGE FACTOR"/>
    <property type="match status" value="1"/>
</dbReference>
<dbReference type="SMART" id="SM00222">
    <property type="entry name" value="Sec7"/>
    <property type="match status" value="1"/>
</dbReference>
<accession>A0A642ULM9</accession>
<feature type="region of interest" description="Disordered" evidence="1">
    <location>
        <begin position="364"/>
        <end position="387"/>
    </location>
</feature>
<gene>
    <name evidence="3" type="ORF">DIURU_005108</name>
</gene>
<dbReference type="Proteomes" id="UP000449547">
    <property type="component" value="Unassembled WGS sequence"/>
</dbReference>
<feature type="compositionally biased region" description="Low complexity" evidence="1">
    <location>
        <begin position="298"/>
        <end position="331"/>
    </location>
</feature>
<feature type="compositionally biased region" description="Polar residues" evidence="1">
    <location>
        <begin position="365"/>
        <end position="375"/>
    </location>
</feature>
<dbReference type="EMBL" id="SWFT01000153">
    <property type="protein sequence ID" value="KAA8897677.1"/>
    <property type="molecule type" value="Genomic_DNA"/>
</dbReference>
<dbReference type="GeneID" id="54783759"/>
<feature type="region of interest" description="Disordered" evidence="1">
    <location>
        <begin position="1"/>
        <end position="98"/>
    </location>
</feature>
<dbReference type="OrthoDB" id="2157641at2759"/>
<feature type="region of interest" description="Disordered" evidence="1">
    <location>
        <begin position="273"/>
        <end position="351"/>
    </location>
</feature>
<dbReference type="SUPFAM" id="SSF48425">
    <property type="entry name" value="Sec7 domain"/>
    <property type="match status" value="1"/>
</dbReference>
<feature type="domain" description="SEC7" evidence="2">
    <location>
        <begin position="44"/>
        <end position="267"/>
    </location>
</feature>
<dbReference type="AlphaFoldDB" id="A0A642ULM9"/>
<name>A0A642ULM9_DIURU</name>
<comment type="caution">
    <text evidence="3">The sequence shown here is derived from an EMBL/GenBank/DDBJ whole genome shotgun (WGS) entry which is preliminary data.</text>
</comment>
<dbReference type="PROSITE" id="PS50190">
    <property type="entry name" value="SEC7"/>
    <property type="match status" value="1"/>
</dbReference>
<dbReference type="InterPro" id="IPR035999">
    <property type="entry name" value="Sec7_dom_sf"/>
</dbReference>
<evidence type="ECO:0000313" key="4">
    <source>
        <dbReference type="Proteomes" id="UP000449547"/>
    </source>
</evidence>
<dbReference type="InterPro" id="IPR000904">
    <property type="entry name" value="Sec7_dom"/>
</dbReference>
<evidence type="ECO:0000259" key="2">
    <source>
        <dbReference type="PROSITE" id="PS50190"/>
    </source>
</evidence>
<dbReference type="InterPro" id="IPR023394">
    <property type="entry name" value="Sec7_C_sf"/>
</dbReference>
<dbReference type="PANTHER" id="PTHR10663:SF405">
    <property type="entry name" value="ARF GUANINE NUCLEOTIDE EXCHANGE FACTOR SYT1"/>
    <property type="match status" value="1"/>
</dbReference>
<reference evidence="3 4" key="1">
    <citation type="submission" date="2019-07" db="EMBL/GenBank/DDBJ databases">
        <title>Genome assembly of two rare yeast pathogens: Diutina rugosa and Trichomonascus ciferrii.</title>
        <authorList>
            <person name="Mixao V."/>
            <person name="Saus E."/>
            <person name="Hansen A."/>
            <person name="Lass-Flor C."/>
            <person name="Gabaldon T."/>
        </authorList>
    </citation>
    <scope>NUCLEOTIDE SEQUENCE [LARGE SCALE GENOMIC DNA]</scope>
    <source>
        <strain evidence="3 4">CBS 613</strain>
    </source>
</reference>
<dbReference type="Pfam" id="PF01369">
    <property type="entry name" value="Sec7"/>
    <property type="match status" value="1"/>
</dbReference>
<dbReference type="RefSeq" id="XP_034010105.1">
    <property type="nucleotide sequence ID" value="XM_034158054.1"/>
</dbReference>
<keyword evidence="4" id="KW-1185">Reference proteome</keyword>
<dbReference type="GO" id="GO:0032012">
    <property type="term" value="P:regulation of ARF protein signal transduction"/>
    <property type="evidence" value="ECO:0007669"/>
    <property type="project" value="InterPro"/>
</dbReference>
<protein>
    <recommendedName>
        <fullName evidence="2">SEC7 domain-containing protein</fullName>
    </recommendedName>
</protein>